<evidence type="ECO:0000256" key="1">
    <source>
        <dbReference type="SAM" id="Phobius"/>
    </source>
</evidence>
<dbReference type="AlphaFoldDB" id="A0A8J8C9F5"/>
<dbReference type="EC" id="2.4.-.-" evidence="2"/>
<feature type="transmembrane region" description="Helical" evidence="1">
    <location>
        <begin position="241"/>
        <end position="260"/>
    </location>
</feature>
<name>A0A8J8C9F5_9EURY</name>
<feature type="transmembrane region" description="Helical" evidence="1">
    <location>
        <begin position="95"/>
        <end position="111"/>
    </location>
</feature>
<keyword evidence="2" id="KW-0808">Transferase</keyword>
<dbReference type="Proteomes" id="UP000783863">
    <property type="component" value="Unassembled WGS sequence"/>
</dbReference>
<keyword evidence="1" id="KW-0472">Membrane</keyword>
<feature type="transmembrane region" description="Helical" evidence="1">
    <location>
        <begin position="397"/>
        <end position="417"/>
    </location>
</feature>
<evidence type="ECO:0000313" key="3">
    <source>
        <dbReference type="Proteomes" id="UP000783863"/>
    </source>
</evidence>
<proteinExistence type="predicted"/>
<feature type="transmembrane region" description="Helical" evidence="1">
    <location>
        <begin position="342"/>
        <end position="362"/>
    </location>
</feature>
<keyword evidence="1" id="KW-0812">Transmembrane</keyword>
<dbReference type="GO" id="GO:0016757">
    <property type="term" value="F:glycosyltransferase activity"/>
    <property type="evidence" value="ECO:0007669"/>
    <property type="project" value="UniProtKB-KW"/>
</dbReference>
<protein>
    <submittedName>
        <fullName evidence="2">Glycosyltransferase family 39 protein</fullName>
        <ecNumber evidence="2">2.4.-.-</ecNumber>
    </submittedName>
</protein>
<dbReference type="RefSeq" id="WP_220589783.1">
    <property type="nucleotide sequence ID" value="NZ_RKLQ01000004.1"/>
</dbReference>
<dbReference type="EMBL" id="RKLQ01000004">
    <property type="protein sequence ID" value="MBX0305561.1"/>
    <property type="molecule type" value="Genomic_DNA"/>
</dbReference>
<keyword evidence="1" id="KW-1133">Transmembrane helix</keyword>
<keyword evidence="2" id="KW-0328">Glycosyltransferase</keyword>
<comment type="caution">
    <text evidence="2">The sequence shown here is derived from an EMBL/GenBank/DDBJ whole genome shotgun (WGS) entry which is preliminary data.</text>
</comment>
<feature type="transmembrane region" description="Helical" evidence="1">
    <location>
        <begin position="12"/>
        <end position="32"/>
    </location>
</feature>
<gene>
    <name evidence="2" type="ORF">EGD98_18085</name>
</gene>
<accession>A0A8J8C9F5</accession>
<keyword evidence="3" id="KW-1185">Reference proteome</keyword>
<feature type="transmembrane region" description="Helical" evidence="1">
    <location>
        <begin position="165"/>
        <end position="189"/>
    </location>
</feature>
<sequence>MESLSLPFDIGSTLYSSLSNNLMNVLLLQVYMRLNRYRVFLLLALGPSAVVQIAYLRTHEFPALLGGLFLEMAATVASSDALVPATISGFTSDGIPFGYPPLGFYVIALFQKLGVDGVSLLRFGAPVILLCNVVMLYHFITVITDSPETGCIAGIITGTNLSLNVYLIGASGFVRGLGFLFMLVAMLGAYQYYANGEGQRALAIVVVGWGLVVLTHPVQAAAAGAAIAAAWLVWDRSLRGLATGAGIAVVGLIIASPWWLTVVSIHGVDIFFAGAGSQGSINNSLSDLADLVRWFWGSSYVLNWPAVFALIGTVAMVSRGEWRLPAWLATPVFLLVPPHGRLGILIVAPLGAVGFIFILSALTGLDTDLPDMSVQWFSRPTLSGMTFVLPDLSSKRVVAIMFIVLLVGPFISQNMVAASRTSSDSPLPVYVDAEDRSAMEWIEDETAVDAQIAVFGGASEWLPYFTNRTSVIVKYGTEWLGQETFRRHESAQSQLGNCWNASCVNATLVKYEFAPEVDYVYVPYGRFMSGRTATSIPPALHRSMVANPQFTRVYRNSGVSIYKYNQTVPVDREN</sequence>
<feature type="transmembrane region" description="Helical" evidence="1">
    <location>
        <begin position="39"/>
        <end position="57"/>
    </location>
</feature>
<evidence type="ECO:0000313" key="2">
    <source>
        <dbReference type="EMBL" id="MBX0305561.1"/>
    </source>
</evidence>
<reference evidence="2" key="1">
    <citation type="submission" date="2021-06" db="EMBL/GenBank/DDBJ databases">
        <title>Halomicroarcula sp. F24A a new haloarchaeum isolated from saline soil.</title>
        <authorList>
            <person name="Duran-Viseras A."/>
            <person name="Sanchez-Porro C."/>
            <person name="Ventosa A."/>
        </authorList>
    </citation>
    <scope>NUCLEOTIDE SEQUENCE</scope>
    <source>
        <strain evidence="2">F24A</strain>
    </source>
</reference>
<organism evidence="2 3">
    <name type="scientific">Haloarcula salinisoli</name>
    <dbReference type="NCBI Taxonomy" id="2487746"/>
    <lineage>
        <taxon>Archaea</taxon>
        <taxon>Methanobacteriati</taxon>
        <taxon>Methanobacteriota</taxon>
        <taxon>Stenosarchaea group</taxon>
        <taxon>Halobacteria</taxon>
        <taxon>Halobacteriales</taxon>
        <taxon>Haloarculaceae</taxon>
        <taxon>Haloarcula</taxon>
    </lineage>
</organism>
<feature type="transmembrane region" description="Helical" evidence="1">
    <location>
        <begin position="201"/>
        <end position="234"/>
    </location>
</feature>
<feature type="transmembrane region" description="Helical" evidence="1">
    <location>
        <begin position="123"/>
        <end position="144"/>
    </location>
</feature>
<feature type="transmembrane region" description="Helical" evidence="1">
    <location>
        <begin position="294"/>
        <end position="317"/>
    </location>
</feature>